<dbReference type="Proteomes" id="UP000095286">
    <property type="component" value="Unplaced"/>
</dbReference>
<sequence>MNNYFTLEEAFAKTNEADLSAKVQWFQLNHNQLPPLIQISTPPTTPANYGEMAVGVGRVVVESAVKVGHTLCEGGEVGDVVSVASDTRCKKTVEAVNAVKDIGLSTISSAGSTALELGILLKINSYSTLPVQPKVSLLILGVTRKSDVMEELSDIHPFLPIKMDQLKRAVSTCEETAASLKDNFIQTVHTTKDTIVQAGNKIYSTVVPSDSAEKTPDNGEAPADSSVCLITIIGFICSENEYPSIIRIQKRSNSDNEYIRPLKNYFKIDCTPMLDGDKEVLHQIGERRILYDDSLDFLSMKCEDIKTRGYYAEKASSLIEEQFPIAYARNIYSDYYILELSFIISYAPQNHYCFVIDKKQDIEFHRKMEALSACFPNIYLIEDTFELQSNGLNAQKGFYSCIEKLADKPWKYILLLQNDDLPLKTNRELVDILTIFNGTVDAEFADIGNFRNSRVDVNKNWTYNGLNIFKKNDIRLNDKEGMNKSILFQKGYSEAALSRAAADYILNTLNISTFLDQVNDGHFGSDEMVWPTLFGDDFLDIPGHIDKPCMEKTSSFRKNYILRKTFWFGDVTCIDGLNRNGQCVLSSEQLNSMKKWPYLFANKFKKESDFGGIYCWSEYLYNRTYYQDYQKIDSQYYSNLPLVLYNNMKAKIKDKKELCEYSLETSKKKLKIKDDNFMGKF</sequence>
<dbReference type="WBParaSite" id="RSKR_0000970000.2">
    <property type="protein sequence ID" value="RSKR_0000970000.2"/>
    <property type="gene ID" value="RSKR_0000970000"/>
</dbReference>
<protein>
    <submittedName>
        <fullName evidence="2">G_PROTEIN_RECEP_F3_4 domain-containing protein</fullName>
    </submittedName>
</protein>
<reference evidence="2" key="1">
    <citation type="submission" date="2016-11" db="UniProtKB">
        <authorList>
            <consortium name="WormBaseParasite"/>
        </authorList>
    </citation>
    <scope>IDENTIFICATION</scope>
    <source>
        <strain evidence="2">KR3021</strain>
    </source>
</reference>
<evidence type="ECO:0000313" key="2">
    <source>
        <dbReference type="WBParaSite" id="RSKR_0000970000.2"/>
    </source>
</evidence>
<proteinExistence type="predicted"/>
<evidence type="ECO:0000313" key="1">
    <source>
        <dbReference type="Proteomes" id="UP000095286"/>
    </source>
</evidence>
<organism evidence="1 2">
    <name type="scientific">Rhabditophanes sp. KR3021</name>
    <dbReference type="NCBI Taxonomy" id="114890"/>
    <lineage>
        <taxon>Eukaryota</taxon>
        <taxon>Metazoa</taxon>
        <taxon>Ecdysozoa</taxon>
        <taxon>Nematoda</taxon>
        <taxon>Chromadorea</taxon>
        <taxon>Rhabditida</taxon>
        <taxon>Tylenchina</taxon>
        <taxon>Panagrolaimomorpha</taxon>
        <taxon>Strongyloidoidea</taxon>
        <taxon>Alloionematidae</taxon>
        <taxon>Rhabditophanes</taxon>
    </lineage>
</organism>
<accession>A0AC35UBK9</accession>
<name>A0AC35UBK9_9BILA</name>